<dbReference type="AlphaFoldDB" id="A0A660E1A1"/>
<dbReference type="Proteomes" id="UP000289996">
    <property type="component" value="Unassembled WGS sequence"/>
</dbReference>
<dbReference type="EMBL" id="UYIG01000141">
    <property type="protein sequence ID" value="VDG29422.1"/>
    <property type="molecule type" value="Genomic_DNA"/>
</dbReference>
<sequence>MTNQALSGYYDNQLKILKYDPFLLYLRVKTIDGQLVNCLIVKHALTLFYQLKPDLPLALYGHYNQRHQFVITKFMVRLSAAELAG</sequence>
<evidence type="ECO:0000313" key="2">
    <source>
        <dbReference type="Proteomes" id="UP000289996"/>
    </source>
</evidence>
<protein>
    <submittedName>
        <fullName evidence="1">Uncharacterized protein</fullName>
    </submittedName>
</protein>
<name>A0A660E1A1_9LACO</name>
<keyword evidence="2" id="KW-1185">Reference proteome</keyword>
<gene>
    <name evidence="1" type="ORF">MUDAN_MDHGFNIF_00977</name>
</gene>
<proteinExistence type="predicted"/>
<evidence type="ECO:0000313" key="1">
    <source>
        <dbReference type="EMBL" id="VDG29422.1"/>
    </source>
</evidence>
<organism evidence="1 2">
    <name type="scientific">Lactiplantibacillus mudanjiangensis</name>
    <dbReference type="NCBI Taxonomy" id="1296538"/>
    <lineage>
        <taxon>Bacteria</taxon>
        <taxon>Bacillati</taxon>
        <taxon>Bacillota</taxon>
        <taxon>Bacilli</taxon>
        <taxon>Lactobacillales</taxon>
        <taxon>Lactobacillaceae</taxon>
        <taxon>Lactiplantibacillus</taxon>
    </lineage>
</organism>
<dbReference type="OrthoDB" id="2186451at2"/>
<dbReference type="RefSeq" id="WP_130852132.1">
    <property type="nucleotide sequence ID" value="NZ_UYIG01000141.1"/>
</dbReference>
<reference evidence="1 2" key="1">
    <citation type="submission" date="2018-11" db="EMBL/GenBank/DDBJ databases">
        <authorList>
            <person name="Wuyts S."/>
        </authorList>
    </citation>
    <scope>NUCLEOTIDE SEQUENCE [LARGE SCALE GENOMIC DNA]</scope>
    <source>
        <strain evidence="1">Lactobacillus mudanjiangensis AMBF249</strain>
    </source>
</reference>
<accession>A0A660E1A1</accession>